<dbReference type="InterPro" id="IPR028010">
    <property type="entry name" value="GSAP_C_dom"/>
</dbReference>
<gene>
    <name evidence="6" type="ORF">PHAECO_LOCUS1225</name>
</gene>
<dbReference type="GO" id="GO:1902004">
    <property type="term" value="P:positive regulation of amyloid-beta formation"/>
    <property type="evidence" value="ECO:0007669"/>
    <property type="project" value="TreeGrafter"/>
</dbReference>
<evidence type="ECO:0000259" key="4">
    <source>
        <dbReference type="Pfam" id="PF02784"/>
    </source>
</evidence>
<dbReference type="GO" id="GO:0003824">
    <property type="term" value="F:catalytic activity"/>
    <property type="evidence" value="ECO:0007669"/>
    <property type="project" value="InterPro"/>
</dbReference>
<dbReference type="Proteomes" id="UP001153737">
    <property type="component" value="Chromosome 1"/>
</dbReference>
<reference evidence="6" key="2">
    <citation type="submission" date="2022-10" db="EMBL/GenBank/DDBJ databases">
        <authorList>
            <consortium name="ENA_rothamsted_submissions"/>
            <consortium name="culmorum"/>
            <person name="King R."/>
        </authorList>
    </citation>
    <scope>NUCLEOTIDE SEQUENCE</scope>
</reference>
<dbReference type="AlphaFoldDB" id="A0A9P0DDP5"/>
<dbReference type="PANTHER" id="PTHR13630:SF1">
    <property type="entry name" value="GAMMA-SECRETASE-ACTIVATING PROTEIN"/>
    <property type="match status" value="1"/>
</dbReference>
<dbReference type="InterPro" id="IPR000183">
    <property type="entry name" value="Orn/DAP/Arg_de-COase"/>
</dbReference>
<keyword evidence="2" id="KW-0812">Transmembrane</keyword>
<dbReference type="PRINTS" id="PR01182">
    <property type="entry name" value="ORNDCRBXLASE"/>
</dbReference>
<dbReference type="EMBL" id="OU896707">
    <property type="protein sequence ID" value="CAH1117279.1"/>
    <property type="molecule type" value="Genomic_DNA"/>
</dbReference>
<proteinExistence type="inferred from homology"/>
<keyword evidence="2" id="KW-1133">Transmembrane helix</keyword>
<feature type="transmembrane region" description="Helical" evidence="2">
    <location>
        <begin position="1028"/>
        <end position="1052"/>
    </location>
</feature>
<reference evidence="6" key="1">
    <citation type="submission" date="2022-01" db="EMBL/GenBank/DDBJ databases">
        <authorList>
            <person name="King R."/>
        </authorList>
    </citation>
    <scope>NUCLEOTIDE SEQUENCE</scope>
</reference>
<dbReference type="InterPro" id="IPR002433">
    <property type="entry name" value="Orn_de-COase"/>
</dbReference>
<dbReference type="GO" id="GO:0005802">
    <property type="term" value="C:trans-Golgi network"/>
    <property type="evidence" value="ECO:0007669"/>
    <property type="project" value="TreeGrafter"/>
</dbReference>
<dbReference type="InterPro" id="IPR029066">
    <property type="entry name" value="PLP-binding_barrel"/>
</dbReference>
<dbReference type="InterPro" id="IPR022644">
    <property type="entry name" value="De-COase2_N"/>
</dbReference>
<dbReference type="InterPro" id="IPR022643">
    <property type="entry name" value="De-COase2_C"/>
</dbReference>
<dbReference type="InterPro" id="IPR009006">
    <property type="entry name" value="Ala_racemase/Decarboxylase_C"/>
</dbReference>
<dbReference type="Pfam" id="PF00278">
    <property type="entry name" value="Orn_DAP_Arg_deC"/>
    <property type="match status" value="1"/>
</dbReference>
<evidence type="ECO:0000313" key="7">
    <source>
        <dbReference type="Proteomes" id="UP001153737"/>
    </source>
</evidence>
<comment type="similarity">
    <text evidence="1">Belongs to the Orn/Lys/Arg decarboxylase class-II family.</text>
</comment>
<evidence type="ECO:0000259" key="5">
    <source>
        <dbReference type="Pfam" id="PF14959"/>
    </source>
</evidence>
<dbReference type="Pfam" id="PF14959">
    <property type="entry name" value="GSAP-16"/>
    <property type="match status" value="1"/>
</dbReference>
<evidence type="ECO:0000256" key="2">
    <source>
        <dbReference type="SAM" id="Phobius"/>
    </source>
</evidence>
<evidence type="ECO:0000259" key="3">
    <source>
        <dbReference type="Pfam" id="PF00278"/>
    </source>
</evidence>
<dbReference type="SUPFAM" id="SSF50621">
    <property type="entry name" value="Alanine racemase C-terminal domain-like"/>
    <property type="match status" value="1"/>
</dbReference>
<evidence type="ECO:0000256" key="1">
    <source>
        <dbReference type="RuleBase" id="RU003737"/>
    </source>
</evidence>
<feature type="domain" description="Gamma-secretase-activating protein C-terminal" evidence="5">
    <location>
        <begin position="981"/>
        <end position="1094"/>
    </location>
</feature>
<evidence type="ECO:0000313" key="6">
    <source>
        <dbReference type="EMBL" id="CAH1117279.1"/>
    </source>
</evidence>
<feature type="domain" description="Orn/DAP/Arg decarboxylase 2 N-terminal" evidence="4">
    <location>
        <begin position="2"/>
        <end position="57"/>
    </location>
</feature>
<dbReference type="OrthoDB" id="3256376at2759"/>
<sequence>MGKDLGYNLKMLDLGGGYAGKAAKSRDEIARIVNESLEEHFDDLSIKVISEPGMYYSNAAFKLVANIHSKRLSTEIDKETGKEVKIRMYYVDVGIFGALISVLYQDYYEIKPVKGPTNGQRYPSIVWGPTCDSSDQLSDHVIQLPEMQIGDWLIVEETGGYTLSIASEFNGFPTPTIHGVINEQAWSVLTKNVHKPMSEDRFIRGEDLNNYLTDDFIEWRLLGQEQNGSFLFSWIQSNADLASPPRTRIGEYDYQKGTLVPIYTFDKKVDCIQASVNNARTLLAYVLKESRDEGVYKVYLYQIDEPFERAMEIGRESSRQIMVQFLYPKVSVLSGNVPIKFLVLVHQEGIHQYIIKSKTSDLNEDTISSELLVKNFVWAQWDPLQQTLYYIHNRKRNRGLVEGEIVEDTDPSKITPTLSGLQFNDELPHETVLNIPLNLPHLTTNSCLIYEDNTVPLRVHDCSLDLIVVTDSAGFVCICHHYLYQPVQPVIELSEEDSSPVHFAYTVTVLHQSCVIKCVIPDIPWNRAKRIRPLFRKTGDYLMVLIPEICTHLLDIGLSHEPFCHITTKPLLTAMEAHHLCLASIIEIDEDKEFVINLATLDLIELDLPSKILMDAFKSDTILENKLAILHYFLVHSEEPHIAAELITWHSSTPFTLAFPEILKEYLIASSYTSVQGNLPLDAVKLATFLPVSTQRLGLETEVKLDGYTIAEDSALSQRHLDEAVGATGEAVQRSAEVQAQSGCGQASDFSGVLSENKKWEEGCVADKYNDRSYIVEEIDGEEFRRNRKLINKTKIPFIVNNREPLDSIAYEDITNYSIDSQECIFQIESNQSNIESEIEILSEDSKLSISYHMNVNFYISDPEIEILSGDSKLKNISNHMNPEALSRCSTPLSPSGGASSTFADFLSNQTGAKNQADSLPFLEIDSCTASRQEHIISVNLREISMHLLKQSSNNTNKFQQQNQSSMHVHAVATRYVTAQLDQSRQLCQILCKAALYDPEEDFDKGFVYINKIDEDRRYVMFKLLEKYYMAVQAIAFPLPQGFTSFFAYLGYKTMEFRMFLQYVDRHVFELQVDIMKIIMAEPENTKADVHKKLRLLSVLPRSRAKRLLNQWNHPVSTMIRAREHAQNILSGISAPTSTRRQYGIPKNTDVKGLGGLSSSNMTPMDTFLELLTAKASLTEIDFGLLIEATESWNENIF</sequence>
<dbReference type="GO" id="GO:0006596">
    <property type="term" value="P:polyamine biosynthetic process"/>
    <property type="evidence" value="ECO:0007669"/>
    <property type="project" value="InterPro"/>
</dbReference>
<protein>
    <recommendedName>
        <fullName evidence="8">Protein pigeon</fullName>
    </recommendedName>
</protein>
<dbReference type="PANTHER" id="PTHR13630">
    <property type="entry name" value="GAMMA-SECRETASE-ACTIVATING PROTEIN"/>
    <property type="match status" value="1"/>
</dbReference>
<dbReference type="Gene3D" id="3.20.20.10">
    <property type="entry name" value="Alanine racemase"/>
    <property type="match status" value="1"/>
</dbReference>
<keyword evidence="2" id="KW-0472">Membrane</keyword>
<dbReference type="Gene3D" id="2.40.37.10">
    <property type="entry name" value="Lyase, Ornithine Decarboxylase, Chain A, domain 1"/>
    <property type="match status" value="1"/>
</dbReference>
<dbReference type="InterPro" id="IPR026172">
    <property type="entry name" value="GSAP_fam"/>
</dbReference>
<accession>A0A9P0DDP5</accession>
<name>A0A9P0DDP5_PHACE</name>
<evidence type="ECO:0008006" key="8">
    <source>
        <dbReference type="Google" id="ProtNLM"/>
    </source>
</evidence>
<dbReference type="Pfam" id="PF02784">
    <property type="entry name" value="Orn_Arg_deC_N"/>
    <property type="match status" value="1"/>
</dbReference>
<keyword evidence="7" id="KW-1185">Reference proteome</keyword>
<organism evidence="6 7">
    <name type="scientific">Phaedon cochleariae</name>
    <name type="common">Mustard beetle</name>
    <dbReference type="NCBI Taxonomy" id="80249"/>
    <lineage>
        <taxon>Eukaryota</taxon>
        <taxon>Metazoa</taxon>
        <taxon>Ecdysozoa</taxon>
        <taxon>Arthropoda</taxon>
        <taxon>Hexapoda</taxon>
        <taxon>Insecta</taxon>
        <taxon>Pterygota</taxon>
        <taxon>Neoptera</taxon>
        <taxon>Endopterygota</taxon>
        <taxon>Coleoptera</taxon>
        <taxon>Polyphaga</taxon>
        <taxon>Cucujiformia</taxon>
        <taxon>Chrysomeloidea</taxon>
        <taxon>Chrysomelidae</taxon>
        <taxon>Chrysomelinae</taxon>
        <taxon>Chrysomelini</taxon>
        <taxon>Phaedon</taxon>
    </lineage>
</organism>
<feature type="domain" description="Orn/DAP/Arg decarboxylase 2 C-terminal" evidence="3">
    <location>
        <begin position="59"/>
        <end position="159"/>
    </location>
</feature>
<dbReference type="PRINTS" id="PR01179">
    <property type="entry name" value="ODADCRBXLASE"/>
</dbReference>